<evidence type="ECO:0000256" key="7">
    <source>
        <dbReference type="ARBA" id="ARBA00022723"/>
    </source>
</evidence>
<dbReference type="PRINTS" id="PR00465">
    <property type="entry name" value="EP450IV"/>
</dbReference>
<dbReference type="SUPFAM" id="SSF48264">
    <property type="entry name" value="Cytochrome P450"/>
    <property type="match status" value="1"/>
</dbReference>
<evidence type="ECO:0000256" key="4">
    <source>
        <dbReference type="ARBA" id="ARBA00004406"/>
    </source>
</evidence>
<dbReference type="InterPro" id="IPR017972">
    <property type="entry name" value="Cyt_P450_CS"/>
</dbReference>
<dbReference type="Pfam" id="PF00067">
    <property type="entry name" value="p450"/>
    <property type="match status" value="1"/>
</dbReference>
<keyword evidence="12" id="KW-1185">Reference proteome</keyword>
<feature type="non-terminal residue" evidence="13">
    <location>
        <position position="1"/>
    </location>
</feature>
<keyword evidence="9 11" id="KW-0408">Iron</keyword>
<accession>A0ABM1M4A7</accession>
<evidence type="ECO:0000256" key="11">
    <source>
        <dbReference type="RuleBase" id="RU000461"/>
    </source>
</evidence>
<evidence type="ECO:0000256" key="8">
    <source>
        <dbReference type="ARBA" id="ARBA00023002"/>
    </source>
</evidence>
<dbReference type="PANTHER" id="PTHR24300">
    <property type="entry name" value="CYTOCHROME P450 508A4-RELATED"/>
    <property type="match status" value="1"/>
</dbReference>
<dbReference type="InterPro" id="IPR050182">
    <property type="entry name" value="Cytochrome_P450_fam2"/>
</dbReference>
<sequence>PEIQENLQAEIDRVVGRSRFPTIDDRKNMPYAEATIRETIRKGTVIPLGVGRRATKETTLGGYLIPENTLLLPNIWGHHNDPEFWGDPENFRPERWIDSDGKLMRKDTTFGFGAGKRLCAGETFARNTMFLFLTGLMQNLTFALPAGQKLPDFENQLNGISLSLPDYWVEAIPR</sequence>
<reference evidence="13" key="1">
    <citation type="submission" date="2025-08" db="UniProtKB">
        <authorList>
            <consortium name="RefSeq"/>
        </authorList>
    </citation>
    <scope>IDENTIFICATION</scope>
    <source>
        <tissue evidence="13">Whole Larva</tissue>
    </source>
</reference>
<evidence type="ECO:0000256" key="1">
    <source>
        <dbReference type="ARBA" id="ARBA00001971"/>
    </source>
</evidence>
<name>A0ABM1M4A7_NICVS</name>
<evidence type="ECO:0000256" key="10">
    <source>
        <dbReference type="ARBA" id="ARBA00023033"/>
    </source>
</evidence>
<dbReference type="PROSITE" id="PS00086">
    <property type="entry name" value="CYTOCHROME_P450"/>
    <property type="match status" value="1"/>
</dbReference>
<comment type="subcellular location">
    <subcellularLocation>
        <location evidence="4">Endoplasmic reticulum membrane</location>
        <topology evidence="4">Peripheral membrane protein</topology>
    </subcellularLocation>
    <subcellularLocation>
        <location evidence="3">Microsome membrane</location>
        <topology evidence="3">Peripheral membrane protein</topology>
    </subcellularLocation>
</comment>
<evidence type="ECO:0000256" key="2">
    <source>
        <dbReference type="ARBA" id="ARBA00003690"/>
    </source>
</evidence>
<comment type="function">
    <text evidence="2">May be involved in the metabolism of insect hormones and in the breakdown of synthetic insecticides.</text>
</comment>
<evidence type="ECO:0000313" key="13">
    <source>
        <dbReference type="RefSeq" id="XP_017769407.1"/>
    </source>
</evidence>
<dbReference type="Gene3D" id="1.10.630.10">
    <property type="entry name" value="Cytochrome P450"/>
    <property type="match status" value="1"/>
</dbReference>
<dbReference type="Proteomes" id="UP000695000">
    <property type="component" value="Unplaced"/>
</dbReference>
<dbReference type="InterPro" id="IPR036396">
    <property type="entry name" value="Cyt_P450_sf"/>
</dbReference>
<evidence type="ECO:0000313" key="12">
    <source>
        <dbReference type="Proteomes" id="UP000695000"/>
    </source>
</evidence>
<evidence type="ECO:0000256" key="6">
    <source>
        <dbReference type="ARBA" id="ARBA00022617"/>
    </source>
</evidence>
<evidence type="ECO:0000256" key="9">
    <source>
        <dbReference type="ARBA" id="ARBA00023004"/>
    </source>
</evidence>
<dbReference type="PANTHER" id="PTHR24300:SF376">
    <property type="entry name" value="CYTOCHROME P450 15A1"/>
    <property type="match status" value="1"/>
</dbReference>
<proteinExistence type="inferred from homology"/>
<keyword evidence="8 11" id="KW-0560">Oxidoreductase</keyword>
<keyword evidence="7 11" id="KW-0479">Metal-binding</keyword>
<dbReference type="InterPro" id="IPR001128">
    <property type="entry name" value="Cyt_P450"/>
</dbReference>
<gene>
    <name evidence="13" type="primary">LOC108557415</name>
</gene>
<dbReference type="InterPro" id="IPR002403">
    <property type="entry name" value="Cyt_P450_E_grp-IV"/>
</dbReference>
<protein>
    <submittedName>
        <fullName evidence="13">Probable cytochrome P450 304a1</fullName>
    </submittedName>
</protein>
<comment type="similarity">
    <text evidence="5 11">Belongs to the cytochrome P450 family.</text>
</comment>
<evidence type="ECO:0000256" key="3">
    <source>
        <dbReference type="ARBA" id="ARBA00004174"/>
    </source>
</evidence>
<keyword evidence="10 11" id="KW-0503">Monooxygenase</keyword>
<dbReference type="RefSeq" id="XP_017769407.1">
    <property type="nucleotide sequence ID" value="XM_017913918.1"/>
</dbReference>
<dbReference type="GeneID" id="108557415"/>
<keyword evidence="6 11" id="KW-0349">Heme</keyword>
<comment type="cofactor">
    <cofactor evidence="1">
        <name>heme</name>
        <dbReference type="ChEBI" id="CHEBI:30413"/>
    </cofactor>
</comment>
<organism evidence="12 13">
    <name type="scientific">Nicrophorus vespilloides</name>
    <name type="common">Boreal carrion beetle</name>
    <dbReference type="NCBI Taxonomy" id="110193"/>
    <lineage>
        <taxon>Eukaryota</taxon>
        <taxon>Metazoa</taxon>
        <taxon>Ecdysozoa</taxon>
        <taxon>Arthropoda</taxon>
        <taxon>Hexapoda</taxon>
        <taxon>Insecta</taxon>
        <taxon>Pterygota</taxon>
        <taxon>Neoptera</taxon>
        <taxon>Endopterygota</taxon>
        <taxon>Coleoptera</taxon>
        <taxon>Polyphaga</taxon>
        <taxon>Staphyliniformia</taxon>
        <taxon>Silphidae</taxon>
        <taxon>Nicrophorinae</taxon>
        <taxon>Nicrophorus</taxon>
    </lineage>
</organism>
<evidence type="ECO:0000256" key="5">
    <source>
        <dbReference type="ARBA" id="ARBA00010617"/>
    </source>
</evidence>